<dbReference type="PANTHER" id="PTHR42944:SF1">
    <property type="entry name" value="ADENINE DNA GLYCOSYLASE"/>
    <property type="match status" value="1"/>
</dbReference>
<evidence type="ECO:0000313" key="16">
    <source>
        <dbReference type="EMBL" id="RRT91316.1"/>
    </source>
</evidence>
<dbReference type="Pfam" id="PF14815">
    <property type="entry name" value="NUDIX_4"/>
    <property type="match status" value="1"/>
</dbReference>
<keyword evidence="12" id="KW-0234">DNA repair</keyword>
<evidence type="ECO:0000256" key="12">
    <source>
        <dbReference type="ARBA" id="ARBA00023204"/>
    </source>
</evidence>
<feature type="domain" description="HhH-GPD" evidence="15">
    <location>
        <begin position="55"/>
        <end position="206"/>
    </location>
</feature>
<dbReference type="Proteomes" id="UP000267844">
    <property type="component" value="Unassembled WGS sequence"/>
</dbReference>
<evidence type="ECO:0000259" key="15">
    <source>
        <dbReference type="SMART" id="SM00478"/>
    </source>
</evidence>
<organism evidence="16 17">
    <name type="scientific">Empedobacter falsenii</name>
    <dbReference type="NCBI Taxonomy" id="343874"/>
    <lineage>
        <taxon>Bacteria</taxon>
        <taxon>Pseudomonadati</taxon>
        <taxon>Bacteroidota</taxon>
        <taxon>Flavobacteriia</taxon>
        <taxon>Flavobacteriales</taxon>
        <taxon>Weeksellaceae</taxon>
        <taxon>Empedobacter</taxon>
    </lineage>
</organism>
<dbReference type="GO" id="GO:0034039">
    <property type="term" value="F:8-oxo-7,8-dihydroguanine DNA N-glycosylase activity"/>
    <property type="evidence" value="ECO:0007669"/>
    <property type="project" value="TreeGrafter"/>
</dbReference>
<dbReference type="EMBL" id="RHPO01000016">
    <property type="protein sequence ID" value="RRT91316.1"/>
    <property type="molecule type" value="Genomic_DNA"/>
</dbReference>
<evidence type="ECO:0000256" key="13">
    <source>
        <dbReference type="ARBA" id="ARBA00023295"/>
    </source>
</evidence>
<evidence type="ECO:0000256" key="4">
    <source>
        <dbReference type="ARBA" id="ARBA00012045"/>
    </source>
</evidence>
<keyword evidence="8 14" id="KW-0227">DNA damage</keyword>
<evidence type="ECO:0000313" key="17">
    <source>
        <dbReference type="Proteomes" id="UP000267844"/>
    </source>
</evidence>
<evidence type="ECO:0000256" key="5">
    <source>
        <dbReference type="ARBA" id="ARBA00022023"/>
    </source>
</evidence>
<dbReference type="EC" id="3.2.2.31" evidence="4 14"/>
<evidence type="ECO:0000256" key="1">
    <source>
        <dbReference type="ARBA" id="ARBA00000843"/>
    </source>
</evidence>
<evidence type="ECO:0000256" key="9">
    <source>
        <dbReference type="ARBA" id="ARBA00022801"/>
    </source>
</evidence>
<dbReference type="GO" id="GO:0006284">
    <property type="term" value="P:base-excision repair"/>
    <property type="evidence" value="ECO:0007669"/>
    <property type="project" value="UniProtKB-UniRule"/>
</dbReference>
<keyword evidence="10 14" id="KW-0408">Iron</keyword>
<dbReference type="GO" id="GO:0035485">
    <property type="term" value="F:adenine/guanine mispair binding"/>
    <property type="evidence" value="ECO:0007669"/>
    <property type="project" value="TreeGrafter"/>
</dbReference>
<reference evidence="16 17" key="1">
    <citation type="submission" date="2018-10" db="EMBL/GenBank/DDBJ databases">
        <title>Transmission dynamics of multidrug resistant bacteria on intensive care unit surfaces.</title>
        <authorList>
            <person name="D'Souza A.W."/>
            <person name="Potter R.F."/>
            <person name="Wallace M."/>
            <person name="Shupe A."/>
            <person name="Patel S."/>
            <person name="Sun S."/>
            <person name="Gul D."/>
            <person name="Kwon J.H."/>
            <person name="Andleeb S."/>
            <person name="Burnham C.-A.D."/>
            <person name="Dantas G."/>
        </authorList>
    </citation>
    <scope>NUCLEOTIDE SEQUENCE [LARGE SCALE GENOMIC DNA]</scope>
    <source>
        <strain evidence="16 17">WF_348</strain>
    </source>
</reference>
<comment type="similarity">
    <text evidence="3 14">Belongs to the Nth/MutY family.</text>
</comment>
<gene>
    <name evidence="16" type="primary">mutY</name>
    <name evidence="16" type="ORF">EGI89_08765</name>
</gene>
<dbReference type="Gene3D" id="1.10.1670.10">
    <property type="entry name" value="Helix-hairpin-Helix base-excision DNA repair enzymes (C-terminal)"/>
    <property type="match status" value="1"/>
</dbReference>
<dbReference type="Pfam" id="PF00730">
    <property type="entry name" value="HhH-GPD"/>
    <property type="match status" value="1"/>
</dbReference>
<dbReference type="InterPro" id="IPR003265">
    <property type="entry name" value="HhH-GPD_domain"/>
</dbReference>
<dbReference type="InterPro" id="IPR005760">
    <property type="entry name" value="A/G_AdeGlyc_MutY"/>
</dbReference>
<dbReference type="NCBIfam" id="TIGR01084">
    <property type="entry name" value="mutY"/>
    <property type="match status" value="1"/>
</dbReference>
<keyword evidence="7" id="KW-0479">Metal-binding</keyword>
<comment type="cofactor">
    <cofactor evidence="14">
        <name>[4Fe-4S] cluster</name>
        <dbReference type="ChEBI" id="CHEBI:49883"/>
    </cofactor>
    <text evidence="14">Binds 1 [4Fe-4S] cluster.</text>
</comment>
<keyword evidence="13 14" id="KW-0326">Glycosidase</keyword>
<name>A0A3R8UCM6_9FLAO</name>
<evidence type="ECO:0000256" key="7">
    <source>
        <dbReference type="ARBA" id="ARBA00022723"/>
    </source>
</evidence>
<evidence type="ECO:0000256" key="10">
    <source>
        <dbReference type="ARBA" id="ARBA00023004"/>
    </source>
</evidence>
<dbReference type="PANTHER" id="PTHR42944">
    <property type="entry name" value="ADENINE DNA GLYCOSYLASE"/>
    <property type="match status" value="1"/>
</dbReference>
<dbReference type="GO" id="GO:0006298">
    <property type="term" value="P:mismatch repair"/>
    <property type="evidence" value="ECO:0007669"/>
    <property type="project" value="TreeGrafter"/>
</dbReference>
<dbReference type="AlphaFoldDB" id="A0A3R8UCM6"/>
<dbReference type="Gene3D" id="1.10.340.30">
    <property type="entry name" value="Hypothetical protein, domain 2"/>
    <property type="match status" value="1"/>
</dbReference>
<protein>
    <recommendedName>
        <fullName evidence="5 14">Adenine DNA glycosylase</fullName>
        <ecNumber evidence="4 14">3.2.2.31</ecNumber>
    </recommendedName>
</protein>
<evidence type="ECO:0000256" key="2">
    <source>
        <dbReference type="ARBA" id="ARBA00002933"/>
    </source>
</evidence>
<dbReference type="SMART" id="SM00525">
    <property type="entry name" value="FES"/>
    <property type="match status" value="1"/>
</dbReference>
<keyword evidence="6" id="KW-0004">4Fe-4S</keyword>
<dbReference type="FunFam" id="1.10.340.30:FF:000002">
    <property type="entry name" value="Adenine DNA glycosylase"/>
    <property type="match status" value="1"/>
</dbReference>
<dbReference type="FunFam" id="1.10.1670.10:FF:000002">
    <property type="entry name" value="Adenine DNA glycosylase"/>
    <property type="match status" value="1"/>
</dbReference>
<dbReference type="Pfam" id="PF10576">
    <property type="entry name" value="EndIII_4Fe-2S"/>
    <property type="match status" value="1"/>
</dbReference>
<evidence type="ECO:0000256" key="11">
    <source>
        <dbReference type="ARBA" id="ARBA00023014"/>
    </source>
</evidence>
<dbReference type="SMART" id="SM00478">
    <property type="entry name" value="ENDO3c"/>
    <property type="match status" value="1"/>
</dbReference>
<dbReference type="GO" id="GO:0000701">
    <property type="term" value="F:purine-specific mismatch base pair DNA N-glycosylase activity"/>
    <property type="evidence" value="ECO:0007669"/>
    <property type="project" value="UniProtKB-EC"/>
</dbReference>
<dbReference type="InterPro" id="IPR029119">
    <property type="entry name" value="MutY_C"/>
</dbReference>
<dbReference type="Pfam" id="PF00633">
    <property type="entry name" value="HHH"/>
    <property type="match status" value="1"/>
</dbReference>
<evidence type="ECO:0000256" key="3">
    <source>
        <dbReference type="ARBA" id="ARBA00008343"/>
    </source>
</evidence>
<dbReference type="InterPro" id="IPR000445">
    <property type="entry name" value="HhH_motif"/>
</dbReference>
<comment type="function">
    <text evidence="2">Adenine glycosylase active on G-A mispairs. MutY also corrects error-prone DNA synthesis past GO lesions which are due to the oxidatively damaged form of guanine: 7,8-dihydro-8-oxoguanine (8-oxo-dGTP).</text>
</comment>
<dbReference type="InterPro" id="IPR023170">
    <property type="entry name" value="HhH_base_excis_C"/>
</dbReference>
<dbReference type="CDD" id="cd03431">
    <property type="entry name" value="NUDIX_DNA_Glycosylase_C-MutY"/>
    <property type="match status" value="1"/>
</dbReference>
<dbReference type="InterPro" id="IPR003651">
    <property type="entry name" value="Endonuclease3_FeS-loop_motif"/>
</dbReference>
<dbReference type="CDD" id="cd00056">
    <property type="entry name" value="ENDO3c"/>
    <property type="match status" value="1"/>
</dbReference>
<keyword evidence="11" id="KW-0411">Iron-sulfur</keyword>
<evidence type="ECO:0000256" key="14">
    <source>
        <dbReference type="RuleBase" id="RU365096"/>
    </source>
</evidence>
<dbReference type="Gene3D" id="3.90.79.10">
    <property type="entry name" value="Nucleoside Triphosphate Pyrophosphohydrolase"/>
    <property type="match status" value="1"/>
</dbReference>
<dbReference type="GO" id="GO:0032357">
    <property type="term" value="F:oxidized purine DNA binding"/>
    <property type="evidence" value="ECO:0007669"/>
    <property type="project" value="TreeGrafter"/>
</dbReference>
<comment type="caution">
    <text evidence="16">The sequence shown here is derived from an EMBL/GenBank/DDBJ whole genome shotgun (WGS) entry which is preliminary data.</text>
</comment>
<keyword evidence="9" id="KW-0378">Hydrolase</keyword>
<dbReference type="InterPro" id="IPR044298">
    <property type="entry name" value="MIG/MutY"/>
</dbReference>
<dbReference type="GO" id="GO:0046872">
    <property type="term" value="F:metal ion binding"/>
    <property type="evidence" value="ECO:0007669"/>
    <property type="project" value="UniProtKB-UniRule"/>
</dbReference>
<dbReference type="InterPro" id="IPR015797">
    <property type="entry name" value="NUDIX_hydrolase-like_dom_sf"/>
</dbReference>
<comment type="catalytic activity">
    <reaction evidence="1 14">
        <text>Hydrolyzes free adenine bases from 7,8-dihydro-8-oxoguanine:adenine mismatched double-stranded DNA, leaving an apurinic site.</text>
        <dbReference type="EC" id="3.2.2.31"/>
    </reaction>
</comment>
<evidence type="ECO:0000256" key="6">
    <source>
        <dbReference type="ARBA" id="ARBA00022485"/>
    </source>
</evidence>
<dbReference type="InterPro" id="IPR011257">
    <property type="entry name" value="DNA_glycosylase"/>
</dbReference>
<sequence length="366" mass="42804">MKAGANITIVSQQKKIFSVFMNFNYLILSYFDKNKRDLPWRHTKDPFHIWLSEIILQQTRVDQGMKFYNNFIQEFETIFDLANADEQKVLKLWQGLGYYSRARNLHFTAKTIADELNGQFPNNFKDLKKLKGVGDYTAAAIASIVYDESVPAVDGNMFRVFARYFNITDDISSPKTKKIFWDLGLEIIDKKRPGDFNQAVMDLGATICTPKQPKCEICPFNESCEALRLNKVNELPIKLKKTKVSNRFLHFILIENEDKIALSKRIGNDVWKNLFTFPKIETETDLLDKGWILDKNLENNLTFIEEEKHILSHQNLFIKYWKLNVSLIDITNLKAENDFEMIALNDLEHYPLPKPIEKFINKHYLD</sequence>
<dbReference type="GO" id="GO:0051539">
    <property type="term" value="F:4 iron, 4 sulfur cluster binding"/>
    <property type="evidence" value="ECO:0007669"/>
    <property type="project" value="UniProtKB-UniRule"/>
</dbReference>
<accession>A0A3R8UCM6</accession>
<dbReference type="SUPFAM" id="SSF55811">
    <property type="entry name" value="Nudix"/>
    <property type="match status" value="1"/>
</dbReference>
<proteinExistence type="inferred from homology"/>
<dbReference type="SUPFAM" id="SSF48150">
    <property type="entry name" value="DNA-glycosylase"/>
    <property type="match status" value="1"/>
</dbReference>
<evidence type="ECO:0000256" key="8">
    <source>
        <dbReference type="ARBA" id="ARBA00022763"/>
    </source>
</evidence>